<protein>
    <recommendedName>
        <fullName evidence="3">Bactofilin</fullName>
    </recommendedName>
</protein>
<evidence type="ECO:0000313" key="1">
    <source>
        <dbReference type="EMBL" id="EST53972.1"/>
    </source>
</evidence>
<name>V6M6P7_9BACL</name>
<sequence>MTGSENKTEVLPNLTVDGVCNAGGGVYDSVNLDGVGKVTGAVKSRTFRANGQFKVLGNLDTTEMICEGILTVRGDAHVAEGKIDGMLTIEGKLGGEHLEVYGVWKVKKDCEIESIKTEGAFFIDGLLNAGQVQIHLHGLSKAGEIGVEALRVRRLSKSKWNLLRLIPKFNPELQAKVIEGDELDLEYTTAEVVRGNRVTIGPGCNIGRVEYRAELIKHPKAKVGEEMKLGG</sequence>
<gene>
    <name evidence="1" type="ORF">T458_22565</name>
</gene>
<dbReference type="EMBL" id="AYJU01000017">
    <property type="protein sequence ID" value="EST53972.1"/>
    <property type="molecule type" value="Genomic_DNA"/>
</dbReference>
<dbReference type="STRING" id="1408254.T458_22565"/>
<evidence type="ECO:0000313" key="2">
    <source>
        <dbReference type="Proteomes" id="UP000017973"/>
    </source>
</evidence>
<evidence type="ECO:0008006" key="3">
    <source>
        <dbReference type="Google" id="ProtNLM"/>
    </source>
</evidence>
<accession>V6M6P7</accession>
<dbReference type="AlphaFoldDB" id="V6M6P7"/>
<dbReference type="PATRIC" id="fig|1408254.3.peg.4430"/>
<dbReference type="Proteomes" id="UP000017973">
    <property type="component" value="Unassembled WGS sequence"/>
</dbReference>
<dbReference type="eggNOG" id="COG1664">
    <property type="taxonomic scope" value="Bacteria"/>
</dbReference>
<keyword evidence="2" id="KW-1185">Reference proteome</keyword>
<dbReference type="RefSeq" id="WP_023558292.1">
    <property type="nucleotide sequence ID" value="NZ_KI629785.1"/>
</dbReference>
<comment type="caution">
    <text evidence="1">The sequence shown here is derived from an EMBL/GenBank/DDBJ whole genome shotgun (WGS) entry which is preliminary data.</text>
</comment>
<proteinExistence type="predicted"/>
<dbReference type="HOGENOM" id="CLU_100118_0_0_9"/>
<organism evidence="1 2">
    <name type="scientific">Brevibacillus panacihumi W25</name>
    <dbReference type="NCBI Taxonomy" id="1408254"/>
    <lineage>
        <taxon>Bacteria</taxon>
        <taxon>Bacillati</taxon>
        <taxon>Bacillota</taxon>
        <taxon>Bacilli</taxon>
        <taxon>Bacillales</taxon>
        <taxon>Paenibacillaceae</taxon>
        <taxon>Brevibacillus</taxon>
    </lineage>
</organism>
<reference evidence="1 2" key="1">
    <citation type="journal article" date="2014" name="Genome Announc.">
        <title>Draft Genome Sequence of Brevibacillus panacihumi Strain W25, a Halotolerant Hydrocarbon-Degrading Bacterium.</title>
        <authorList>
            <person name="Wang X."/>
            <person name="Jin D."/>
            <person name="Zhou L."/>
            <person name="Wu L."/>
            <person name="An W."/>
            <person name="Chen Y."/>
            <person name="Zhao L."/>
        </authorList>
    </citation>
    <scope>NUCLEOTIDE SEQUENCE [LARGE SCALE GENOMIC DNA]</scope>
    <source>
        <strain evidence="1 2">W25</strain>
    </source>
</reference>
<dbReference type="OrthoDB" id="1730007at2"/>